<keyword evidence="1" id="KW-0732">Signal</keyword>
<name>A0A0N5BIU4_STREA</name>
<accession>A0A0N5BIU4</accession>
<protein>
    <submittedName>
        <fullName evidence="3">OB domain-containing protein</fullName>
    </submittedName>
</protein>
<feature type="chain" id="PRO_5005894660" evidence="1">
    <location>
        <begin position="23"/>
        <end position="358"/>
    </location>
</feature>
<feature type="signal peptide" evidence="1">
    <location>
        <begin position="1"/>
        <end position="22"/>
    </location>
</feature>
<sequence>MLWTILIIELKIIHFLSSFISGTPFIPRQDFDVIQTITDDDIDEPYDTEEEEKDLEFVFTNGPKTRLTCFLNILILHKSTFSKRKDNKGHTFNILIADHEGKICECICFQCESSSSIYDKIEVGGYYTLNLKSADTFGPKEDSQKRFKSSNVGITLTLETTVFSPSERRFKFYGIDVNHDDISCIFETASDTQVNIIGIVRRINEIEAFISDSFNLAVPRRVIFLTNVLTSIPATNEIVENEKYLMHIYDVTRYLIKLTKFCTIAKIGSFRIFTRSHNPGKDTEPFAKVTLYYSLVSIDDVTLFANRITKLISIMISNFSQITGWAKSHITVAIKHFITFFRRYISMVLHAFCRRYAR</sequence>
<keyword evidence="2" id="KW-1185">Reference proteome</keyword>
<dbReference type="WBParaSite" id="SPAL_0000587400.1">
    <property type="protein sequence ID" value="SPAL_0000587400.1"/>
    <property type="gene ID" value="SPAL_0000587400"/>
</dbReference>
<reference evidence="3" key="1">
    <citation type="submission" date="2017-02" db="UniProtKB">
        <authorList>
            <consortium name="WormBaseParasite"/>
        </authorList>
    </citation>
    <scope>IDENTIFICATION</scope>
</reference>
<evidence type="ECO:0000313" key="2">
    <source>
        <dbReference type="Proteomes" id="UP000046392"/>
    </source>
</evidence>
<evidence type="ECO:0000313" key="3">
    <source>
        <dbReference type="WBParaSite" id="SPAL_0000587400.1"/>
    </source>
</evidence>
<organism evidence="2 3">
    <name type="scientific">Strongyloides papillosus</name>
    <name type="common">Intestinal threadworm</name>
    <dbReference type="NCBI Taxonomy" id="174720"/>
    <lineage>
        <taxon>Eukaryota</taxon>
        <taxon>Metazoa</taxon>
        <taxon>Ecdysozoa</taxon>
        <taxon>Nematoda</taxon>
        <taxon>Chromadorea</taxon>
        <taxon>Rhabditida</taxon>
        <taxon>Tylenchina</taxon>
        <taxon>Panagrolaimomorpha</taxon>
        <taxon>Strongyloidoidea</taxon>
        <taxon>Strongyloididae</taxon>
        <taxon>Strongyloides</taxon>
    </lineage>
</organism>
<evidence type="ECO:0000256" key="1">
    <source>
        <dbReference type="SAM" id="SignalP"/>
    </source>
</evidence>
<proteinExistence type="predicted"/>
<dbReference type="Proteomes" id="UP000046392">
    <property type="component" value="Unplaced"/>
</dbReference>
<dbReference type="AlphaFoldDB" id="A0A0N5BIU4"/>